<dbReference type="OrthoDB" id="1684212at2"/>
<dbReference type="AlphaFoldDB" id="I8RIH8"/>
<evidence type="ECO:0000313" key="4">
    <source>
        <dbReference type="EMBL" id="EIW17825.1"/>
    </source>
</evidence>
<keyword evidence="3" id="KW-0067">ATP-binding</keyword>
<sequence length="126" mass="13970">MSTGWVKELPIAVTVTDKIGNIIEMNDSSVQTFEKYGGKTLIGKNVADIHSERVCEKITKIIETKTANSYTIEKNGVKKLVYQTPWYHNGEYAGLVELSMTMPGLPKKPAAEMMDIDNDGKITGLF</sequence>
<dbReference type="GO" id="GO:0005524">
    <property type="term" value="F:ATP binding"/>
    <property type="evidence" value="ECO:0007669"/>
    <property type="project" value="UniProtKB-KW"/>
</dbReference>
<organism evidence="4 5">
    <name type="scientific">Pelosinus fermentans B4</name>
    <dbReference type="NCBI Taxonomy" id="1149862"/>
    <lineage>
        <taxon>Bacteria</taxon>
        <taxon>Bacillati</taxon>
        <taxon>Bacillota</taxon>
        <taxon>Negativicutes</taxon>
        <taxon>Selenomonadales</taxon>
        <taxon>Sporomusaceae</taxon>
        <taxon>Pelosinus</taxon>
    </lineage>
</organism>
<accession>I8RIH8</accession>
<keyword evidence="1 4" id="KW-0436">Ligase</keyword>
<name>I8RIH8_9FIRM</name>
<dbReference type="Proteomes" id="UP000004324">
    <property type="component" value="Unassembled WGS sequence"/>
</dbReference>
<comment type="caution">
    <text evidence="4">The sequence shown here is derived from an EMBL/GenBank/DDBJ whole genome shotgun (WGS) entry which is preliminary data.</text>
</comment>
<evidence type="ECO:0000256" key="1">
    <source>
        <dbReference type="ARBA" id="ARBA00022598"/>
    </source>
</evidence>
<evidence type="ECO:0000256" key="3">
    <source>
        <dbReference type="ARBA" id="ARBA00022840"/>
    </source>
</evidence>
<dbReference type="PATRIC" id="fig|1149862.3.peg.2834"/>
<proteinExistence type="predicted"/>
<dbReference type="EMBL" id="AKVJ01000029">
    <property type="protein sequence ID" value="EIW17825.1"/>
    <property type="molecule type" value="Genomic_DNA"/>
</dbReference>
<dbReference type="InterPro" id="IPR000559">
    <property type="entry name" value="Formate_THF_ligase"/>
</dbReference>
<keyword evidence="5" id="KW-1185">Reference proteome</keyword>
<gene>
    <name evidence="4" type="ORF">FB4_3868</name>
</gene>
<dbReference type="Gene3D" id="3.30.450.20">
    <property type="entry name" value="PAS domain"/>
    <property type="match status" value="1"/>
</dbReference>
<keyword evidence="2" id="KW-0547">Nucleotide-binding</keyword>
<protein>
    <submittedName>
        <fullName evidence="4">Formate-tetrahydrofolate ligase FTHFS</fullName>
    </submittedName>
</protein>
<dbReference type="Pfam" id="PF01268">
    <property type="entry name" value="FTHFS"/>
    <property type="match status" value="1"/>
</dbReference>
<reference evidence="4 5" key="1">
    <citation type="journal article" date="2012" name="J. Bacteriol.">
        <title>Draft Genome Sequences for Two Metal-Reducing Pelosinus fermentans Strains Isolated from a Cr(VI)-Contaminated Site and for Type Strain R7.</title>
        <authorList>
            <person name="Brown S.D."/>
            <person name="Podar M."/>
            <person name="Klingeman D.M."/>
            <person name="Johnson C.M."/>
            <person name="Yang Z.K."/>
            <person name="Utturkar S.M."/>
            <person name="Land M.L."/>
            <person name="Mosher J.J."/>
            <person name="Hurt R.A.Jr."/>
            <person name="Phelps T.J."/>
            <person name="Palumbo A.V."/>
            <person name="Arkin A.P."/>
            <person name="Hazen T.C."/>
            <person name="Elias D.A."/>
        </authorList>
    </citation>
    <scope>NUCLEOTIDE SEQUENCE [LARGE SCALE GENOMIC DNA]</scope>
    <source>
        <strain evidence="4 5">B4</strain>
    </source>
</reference>
<evidence type="ECO:0000313" key="5">
    <source>
        <dbReference type="Proteomes" id="UP000004324"/>
    </source>
</evidence>
<evidence type="ECO:0000256" key="2">
    <source>
        <dbReference type="ARBA" id="ARBA00022741"/>
    </source>
</evidence>
<dbReference type="GO" id="GO:0004329">
    <property type="term" value="F:formate-tetrahydrofolate ligase activity"/>
    <property type="evidence" value="ECO:0007669"/>
    <property type="project" value="InterPro"/>
</dbReference>